<dbReference type="EMBL" id="JAHRIQ010023678">
    <property type="protein sequence ID" value="MEQ2228334.1"/>
    <property type="molecule type" value="Genomic_DNA"/>
</dbReference>
<name>A0ABV0T695_9TELE</name>
<dbReference type="SUPFAM" id="SSF47113">
    <property type="entry name" value="Histone-fold"/>
    <property type="match status" value="1"/>
</dbReference>
<organism evidence="1 2">
    <name type="scientific">Ilyodon furcidens</name>
    <name type="common">goldbreast splitfin</name>
    <dbReference type="NCBI Taxonomy" id="33524"/>
    <lineage>
        <taxon>Eukaryota</taxon>
        <taxon>Metazoa</taxon>
        <taxon>Chordata</taxon>
        <taxon>Craniata</taxon>
        <taxon>Vertebrata</taxon>
        <taxon>Euteleostomi</taxon>
        <taxon>Actinopterygii</taxon>
        <taxon>Neopterygii</taxon>
        <taxon>Teleostei</taxon>
        <taxon>Neoteleostei</taxon>
        <taxon>Acanthomorphata</taxon>
        <taxon>Ovalentaria</taxon>
        <taxon>Atherinomorphae</taxon>
        <taxon>Cyprinodontiformes</taxon>
        <taxon>Goodeidae</taxon>
        <taxon>Ilyodon</taxon>
    </lineage>
</organism>
<evidence type="ECO:0008006" key="3">
    <source>
        <dbReference type="Google" id="ProtNLM"/>
    </source>
</evidence>
<protein>
    <recommendedName>
        <fullName evidence="3">Histone H2A/H2B/H3 domain-containing protein</fullName>
    </recommendedName>
</protein>
<evidence type="ECO:0000313" key="2">
    <source>
        <dbReference type="Proteomes" id="UP001482620"/>
    </source>
</evidence>
<dbReference type="Proteomes" id="UP001482620">
    <property type="component" value="Unassembled WGS sequence"/>
</dbReference>
<dbReference type="Gene3D" id="1.10.20.10">
    <property type="entry name" value="Histone, subunit A"/>
    <property type="match status" value="1"/>
</dbReference>
<gene>
    <name evidence="1" type="ORF">ILYODFUR_007795</name>
</gene>
<evidence type="ECO:0000313" key="1">
    <source>
        <dbReference type="EMBL" id="MEQ2228334.1"/>
    </source>
</evidence>
<dbReference type="InterPro" id="IPR009072">
    <property type="entry name" value="Histone-fold"/>
</dbReference>
<keyword evidence="2" id="KW-1185">Reference proteome</keyword>
<accession>A0ABV0T695</accession>
<sequence>MKAPVQAARRIPERKRVRGYAHFIYKTHKEAHPARMKNPDFLASRHLNFPRPLLLRLVSLEAYRLSKSNRLKIITLQEIDTAVTLVQKRICSKAAA</sequence>
<proteinExistence type="predicted"/>
<reference evidence="1 2" key="1">
    <citation type="submission" date="2021-06" db="EMBL/GenBank/DDBJ databases">
        <authorList>
            <person name="Palmer J.M."/>
        </authorList>
    </citation>
    <scope>NUCLEOTIDE SEQUENCE [LARGE SCALE GENOMIC DNA]</scope>
    <source>
        <strain evidence="2">if_2019</strain>
        <tissue evidence="1">Muscle</tissue>
    </source>
</reference>
<comment type="caution">
    <text evidence="1">The sequence shown here is derived from an EMBL/GenBank/DDBJ whole genome shotgun (WGS) entry which is preliminary data.</text>
</comment>